<name>A0A8H7CIU8_9AGAR</name>
<evidence type="ECO:0000313" key="1">
    <source>
        <dbReference type="EMBL" id="KAF7337572.1"/>
    </source>
</evidence>
<dbReference type="AlphaFoldDB" id="A0A8H7CIU8"/>
<dbReference type="EMBL" id="JACAZH010000033">
    <property type="protein sequence ID" value="KAF7337572.1"/>
    <property type="molecule type" value="Genomic_DNA"/>
</dbReference>
<sequence length="132" mass="15159">MLLTRPLLPSARMAKLEDIITHTTDILQTANEERMLSDREFNLQLQLRLSRVNLTKSILRSKILEFGLGFPMKEYLYIVGKLSTEIERCKKEVKGIQIDLLTELEIERQLLCNAKIDETIVVLALRGASKSM</sequence>
<reference evidence="1" key="1">
    <citation type="submission" date="2020-05" db="EMBL/GenBank/DDBJ databases">
        <title>Mycena genomes resolve the evolution of fungal bioluminescence.</title>
        <authorList>
            <person name="Tsai I.J."/>
        </authorList>
    </citation>
    <scope>NUCLEOTIDE SEQUENCE</scope>
    <source>
        <strain evidence="1">160909Yilan</strain>
    </source>
</reference>
<protein>
    <submittedName>
        <fullName evidence="1">Uncharacterized protein</fullName>
    </submittedName>
</protein>
<keyword evidence="2" id="KW-1185">Reference proteome</keyword>
<comment type="caution">
    <text evidence="1">The sequence shown here is derived from an EMBL/GenBank/DDBJ whole genome shotgun (WGS) entry which is preliminary data.</text>
</comment>
<organism evidence="1 2">
    <name type="scientific">Mycena sanguinolenta</name>
    <dbReference type="NCBI Taxonomy" id="230812"/>
    <lineage>
        <taxon>Eukaryota</taxon>
        <taxon>Fungi</taxon>
        <taxon>Dikarya</taxon>
        <taxon>Basidiomycota</taxon>
        <taxon>Agaricomycotina</taxon>
        <taxon>Agaricomycetes</taxon>
        <taxon>Agaricomycetidae</taxon>
        <taxon>Agaricales</taxon>
        <taxon>Marasmiineae</taxon>
        <taxon>Mycenaceae</taxon>
        <taxon>Mycena</taxon>
    </lineage>
</organism>
<evidence type="ECO:0000313" key="2">
    <source>
        <dbReference type="Proteomes" id="UP000623467"/>
    </source>
</evidence>
<dbReference type="OrthoDB" id="3001982at2759"/>
<accession>A0A8H7CIU8</accession>
<dbReference type="Proteomes" id="UP000623467">
    <property type="component" value="Unassembled WGS sequence"/>
</dbReference>
<proteinExistence type="predicted"/>
<gene>
    <name evidence="1" type="ORF">MSAN_02230500</name>
</gene>